<protein>
    <submittedName>
        <fullName evidence="2">COG1216 Predicted glycosyltransferases</fullName>
    </submittedName>
</protein>
<feature type="domain" description="Glycosyltransferase 2-like" evidence="1">
    <location>
        <begin position="7"/>
        <end position="113"/>
    </location>
</feature>
<accession>A0A6J7X616</accession>
<dbReference type="PANTHER" id="PTHR22916:SF3">
    <property type="entry name" value="UDP-GLCNAC:BETAGAL BETA-1,3-N-ACETYLGLUCOSAMINYLTRANSFERASE-LIKE PROTEIN 1"/>
    <property type="match status" value="1"/>
</dbReference>
<organism evidence="2">
    <name type="scientific">uncultured Caudovirales phage</name>
    <dbReference type="NCBI Taxonomy" id="2100421"/>
    <lineage>
        <taxon>Viruses</taxon>
        <taxon>Duplodnaviria</taxon>
        <taxon>Heunggongvirae</taxon>
        <taxon>Uroviricota</taxon>
        <taxon>Caudoviricetes</taxon>
        <taxon>Peduoviridae</taxon>
        <taxon>Maltschvirus</taxon>
        <taxon>Maltschvirus maltsch</taxon>
    </lineage>
</organism>
<dbReference type="SUPFAM" id="SSF53448">
    <property type="entry name" value="Nucleotide-diphospho-sugar transferases"/>
    <property type="match status" value="1"/>
</dbReference>
<dbReference type="EMBL" id="LR798360">
    <property type="protein sequence ID" value="CAB5226428.1"/>
    <property type="molecule type" value="Genomic_DNA"/>
</dbReference>
<reference evidence="2" key="1">
    <citation type="submission" date="2020-05" db="EMBL/GenBank/DDBJ databases">
        <authorList>
            <person name="Chiriac C."/>
            <person name="Salcher M."/>
            <person name="Ghai R."/>
            <person name="Kavagutti S V."/>
        </authorList>
    </citation>
    <scope>NUCLEOTIDE SEQUENCE</scope>
</reference>
<dbReference type="Gene3D" id="3.90.550.10">
    <property type="entry name" value="Spore Coat Polysaccharide Biosynthesis Protein SpsA, Chain A"/>
    <property type="match status" value="1"/>
</dbReference>
<proteinExistence type="predicted"/>
<dbReference type="GO" id="GO:0016758">
    <property type="term" value="F:hexosyltransferase activity"/>
    <property type="evidence" value="ECO:0007669"/>
    <property type="project" value="UniProtKB-ARBA"/>
</dbReference>
<dbReference type="InterPro" id="IPR001173">
    <property type="entry name" value="Glyco_trans_2-like"/>
</dbReference>
<dbReference type="InterPro" id="IPR029044">
    <property type="entry name" value="Nucleotide-diphossugar_trans"/>
</dbReference>
<dbReference type="Pfam" id="PF00535">
    <property type="entry name" value="Glycos_transf_2"/>
    <property type="match status" value="1"/>
</dbReference>
<gene>
    <name evidence="2" type="ORF">UFOVP760_204</name>
</gene>
<evidence type="ECO:0000313" key="2">
    <source>
        <dbReference type="EMBL" id="CAB5226428.1"/>
    </source>
</evidence>
<sequence length="289" mass="33065">MAEKIGVGIVTCNRPAYLKGLLDSIPQECGIDELIIVNDGTPLSEDVASVGNGYDFSHVAWLQNNVNLGVGKSKNRALKYLYEKGCDYIFLIEDDMVILDSTVFQQYIEGSKASGIQHFNYGPGSPFNRKQTIRDFDLHNRHLLSQDTEPNPKLILDYKTCKIALYEHTVAMFSFFTKEIIEKVGYIDEQFYNAWEHVDHTYCIIKAGYHPPFWWFADLANSHELLTEAPGAIDNSSIANKTEQWQKNVYGGRELYLKKHGHYPNQPPYTTKEEVINKIKQIKNNYGQK</sequence>
<keyword evidence="2" id="KW-0808">Transferase</keyword>
<name>A0A6J7X616_9CAUD</name>
<evidence type="ECO:0000259" key="1">
    <source>
        <dbReference type="Pfam" id="PF00535"/>
    </source>
</evidence>
<dbReference type="PANTHER" id="PTHR22916">
    <property type="entry name" value="GLYCOSYLTRANSFERASE"/>
    <property type="match status" value="1"/>
</dbReference>